<feature type="region of interest" description="Disordered" evidence="4">
    <location>
        <begin position="1"/>
        <end position="28"/>
    </location>
</feature>
<accession>A0A1H5T9M8</accession>
<dbReference type="SMART" id="SM00895">
    <property type="entry name" value="FCD"/>
    <property type="match status" value="1"/>
</dbReference>
<keyword evidence="3" id="KW-0804">Transcription</keyword>
<dbReference type="InterPro" id="IPR036390">
    <property type="entry name" value="WH_DNA-bd_sf"/>
</dbReference>
<keyword evidence="1" id="KW-0805">Transcription regulation</keyword>
<dbReference type="Pfam" id="PF07729">
    <property type="entry name" value="FCD"/>
    <property type="match status" value="1"/>
</dbReference>
<dbReference type="PANTHER" id="PTHR43537:SF45">
    <property type="entry name" value="GNTR FAMILY REGULATORY PROTEIN"/>
    <property type="match status" value="1"/>
</dbReference>
<dbReference type="SMART" id="SM00345">
    <property type="entry name" value="HTH_GNTR"/>
    <property type="match status" value="1"/>
</dbReference>
<evidence type="ECO:0000256" key="1">
    <source>
        <dbReference type="ARBA" id="ARBA00023015"/>
    </source>
</evidence>
<dbReference type="InterPro" id="IPR008920">
    <property type="entry name" value="TF_FadR/GntR_C"/>
</dbReference>
<dbReference type="OrthoDB" id="4120783at2"/>
<dbReference type="InterPro" id="IPR000524">
    <property type="entry name" value="Tscrpt_reg_HTH_GntR"/>
</dbReference>
<gene>
    <name evidence="6" type="ORF">SAMN04489712_101514</name>
</gene>
<keyword evidence="7" id="KW-1185">Reference proteome</keyword>
<dbReference type="Proteomes" id="UP000236723">
    <property type="component" value="Unassembled WGS sequence"/>
</dbReference>
<dbReference type="Gene3D" id="1.20.120.530">
    <property type="entry name" value="GntR ligand-binding domain-like"/>
    <property type="match status" value="1"/>
</dbReference>
<dbReference type="GO" id="GO:0003700">
    <property type="term" value="F:DNA-binding transcription factor activity"/>
    <property type="evidence" value="ECO:0007669"/>
    <property type="project" value="InterPro"/>
</dbReference>
<protein>
    <submittedName>
        <fullName evidence="6">DNA-binding transcriptional regulator, GntR family</fullName>
    </submittedName>
</protein>
<feature type="domain" description="HTH gntR-type" evidence="5">
    <location>
        <begin position="32"/>
        <end position="99"/>
    </location>
</feature>
<sequence>MRTIPRRQEPALRGASSEGGADLLPSQNLSRMSSGEQVRLYVRRLIFDGVLRQGQRVPQDAIAQTLGVSRIPVREALIALEREGWMTIVPHRGVFVNALDESSVHDHYELYGLFYGFAVRRAVERRGPELAERLAPIAKQIADTKDVERLHELTMQFHKLVVESAQSPRLRSMLRQMTGIVPGNFFDLVPGADAVERRGTAAIVRAIRKGDAAQAEEEYAKMLRKQGDLVAALFRKRGMFEQEQQPEQEPVSR</sequence>
<dbReference type="Gene3D" id="1.10.10.10">
    <property type="entry name" value="Winged helix-like DNA-binding domain superfamily/Winged helix DNA-binding domain"/>
    <property type="match status" value="1"/>
</dbReference>
<evidence type="ECO:0000256" key="3">
    <source>
        <dbReference type="ARBA" id="ARBA00023163"/>
    </source>
</evidence>
<keyword evidence="2 6" id="KW-0238">DNA-binding</keyword>
<proteinExistence type="predicted"/>
<dbReference type="GO" id="GO:0003677">
    <property type="term" value="F:DNA binding"/>
    <property type="evidence" value="ECO:0007669"/>
    <property type="project" value="UniProtKB-KW"/>
</dbReference>
<evidence type="ECO:0000256" key="2">
    <source>
        <dbReference type="ARBA" id="ARBA00023125"/>
    </source>
</evidence>
<organism evidence="6 7">
    <name type="scientific">Thermomonospora echinospora</name>
    <dbReference type="NCBI Taxonomy" id="1992"/>
    <lineage>
        <taxon>Bacteria</taxon>
        <taxon>Bacillati</taxon>
        <taxon>Actinomycetota</taxon>
        <taxon>Actinomycetes</taxon>
        <taxon>Streptosporangiales</taxon>
        <taxon>Thermomonosporaceae</taxon>
        <taxon>Thermomonospora</taxon>
    </lineage>
</organism>
<name>A0A1H5T9M8_9ACTN</name>
<evidence type="ECO:0000313" key="6">
    <source>
        <dbReference type="EMBL" id="SEF58791.1"/>
    </source>
</evidence>
<evidence type="ECO:0000313" key="7">
    <source>
        <dbReference type="Proteomes" id="UP000236723"/>
    </source>
</evidence>
<dbReference type="SUPFAM" id="SSF48008">
    <property type="entry name" value="GntR ligand-binding domain-like"/>
    <property type="match status" value="1"/>
</dbReference>
<dbReference type="PROSITE" id="PS50949">
    <property type="entry name" value="HTH_GNTR"/>
    <property type="match status" value="1"/>
</dbReference>
<dbReference type="SUPFAM" id="SSF46785">
    <property type="entry name" value="Winged helix' DNA-binding domain"/>
    <property type="match status" value="1"/>
</dbReference>
<dbReference type="InterPro" id="IPR036388">
    <property type="entry name" value="WH-like_DNA-bd_sf"/>
</dbReference>
<evidence type="ECO:0000259" key="5">
    <source>
        <dbReference type="PROSITE" id="PS50949"/>
    </source>
</evidence>
<dbReference type="RefSeq" id="WP_103935938.1">
    <property type="nucleotide sequence ID" value="NZ_FNVO01000001.1"/>
</dbReference>
<feature type="compositionally biased region" description="Basic and acidic residues" evidence="4">
    <location>
        <begin position="1"/>
        <end position="10"/>
    </location>
</feature>
<dbReference type="EMBL" id="FNVO01000001">
    <property type="protein sequence ID" value="SEF58791.1"/>
    <property type="molecule type" value="Genomic_DNA"/>
</dbReference>
<dbReference type="InterPro" id="IPR011711">
    <property type="entry name" value="GntR_C"/>
</dbReference>
<dbReference type="Pfam" id="PF00392">
    <property type="entry name" value="GntR"/>
    <property type="match status" value="1"/>
</dbReference>
<dbReference type="CDD" id="cd07377">
    <property type="entry name" value="WHTH_GntR"/>
    <property type="match status" value="1"/>
</dbReference>
<reference evidence="7" key="1">
    <citation type="submission" date="2016-10" db="EMBL/GenBank/DDBJ databases">
        <authorList>
            <person name="Varghese N."/>
            <person name="Submissions S."/>
        </authorList>
    </citation>
    <scope>NUCLEOTIDE SEQUENCE [LARGE SCALE GENOMIC DNA]</scope>
    <source>
        <strain evidence="7">DSM 43163</strain>
    </source>
</reference>
<dbReference type="PANTHER" id="PTHR43537">
    <property type="entry name" value="TRANSCRIPTIONAL REGULATOR, GNTR FAMILY"/>
    <property type="match status" value="1"/>
</dbReference>
<dbReference type="AlphaFoldDB" id="A0A1H5T9M8"/>
<evidence type="ECO:0000256" key="4">
    <source>
        <dbReference type="SAM" id="MobiDB-lite"/>
    </source>
</evidence>